<organismHost>
    <name type="scientific">Crocodylus johnstoni</name>
    <name type="common">Australian freshwater crocodile</name>
    <dbReference type="NCBI Taxonomy" id="184234"/>
</organismHost>
<gene>
    <name evidence="6" type="ORF">CRV124</name>
</gene>
<dbReference type="InterPro" id="IPR004972">
    <property type="entry name" value="P4B"/>
</dbReference>
<organismHost>
    <name type="scientific">Crocodylus niloticus</name>
    <name type="common">Nile crocodile</name>
    <name type="synonym">African crocodile</name>
    <dbReference type="NCBI Taxonomy" id="8501"/>
</organismHost>
<evidence type="ECO:0000256" key="3">
    <source>
        <dbReference type="ARBA" id="ARBA00025179"/>
    </source>
</evidence>
<feature type="compositionally biased region" description="Polar residues" evidence="5">
    <location>
        <begin position="1"/>
        <end position="16"/>
    </location>
</feature>
<dbReference type="GeneID" id="4363367"/>
<keyword evidence="7" id="KW-1185">Reference proteome</keyword>
<keyword evidence="2" id="KW-0946">Virion</keyword>
<organism evidence="6 7">
    <name type="scientific">Nile crocodilepox virus (isolate Crocodylus niloticus/Zimbabwe/Ume/2001)</name>
    <name type="common">CRV</name>
    <dbReference type="NCBI Taxonomy" id="1289473"/>
    <lineage>
        <taxon>Viruses</taxon>
        <taxon>Varidnaviria</taxon>
        <taxon>Bamfordvirae</taxon>
        <taxon>Nucleocytoviricota</taxon>
        <taxon>Pokkesviricetes</taxon>
        <taxon>Chitovirales</taxon>
        <taxon>Poxviridae</taxon>
        <taxon>Chordopoxvirinae</taxon>
        <taxon>Crocodylidpoxvirus</taxon>
        <taxon>Crocodylidpoxvirus nilecrocodilepox</taxon>
        <taxon>Nile crocodilepox virus</taxon>
    </lineage>
</organism>
<evidence type="ECO:0000256" key="1">
    <source>
        <dbReference type="ARBA" id="ARBA00004328"/>
    </source>
</evidence>
<dbReference type="Pfam" id="PF03292">
    <property type="entry name" value="Pox_P4B"/>
    <property type="match status" value="1"/>
</dbReference>
<proteinExistence type="predicted"/>
<dbReference type="RefSeq" id="YP_784314.1">
    <property type="nucleotide sequence ID" value="NC_008030.1"/>
</dbReference>
<protein>
    <recommendedName>
        <fullName evidence="4">Virion core protein 4b</fullName>
    </recommendedName>
</protein>
<name>Q070C7_CPRVZ</name>
<comment type="function">
    <text evidence="3">Major component of the virion core that undergoes proteolytic processing during the immature virion (IV) to mature virion (MV) transition. Essential for the formation of a structurally normal core.</text>
</comment>
<reference evidence="6 7" key="1">
    <citation type="journal article" date="2006" name="J. Virol.">
        <title>Genome of crocodilepox virus.</title>
        <authorList>
            <person name="Afonso C.L."/>
            <person name="Tulman E.R."/>
            <person name="Delhon G."/>
            <person name="Lu Z."/>
            <person name="Viljoen G.J."/>
            <person name="Wallace D.B."/>
            <person name="Kutish G.F."/>
            <person name="Rock D.L."/>
        </authorList>
    </citation>
    <scope>NUCLEOTIDE SEQUENCE [LARGE SCALE GENOMIC DNA]</scope>
    <source>
        <strain evidence="7">Isolate Crocodylus niloticus/Zimbabwe/Ume/2001</strain>
    </source>
</reference>
<dbReference type="KEGG" id="vg:4363367"/>
<evidence type="ECO:0000256" key="4">
    <source>
        <dbReference type="ARBA" id="ARBA00032365"/>
    </source>
</evidence>
<organismHost>
    <name type="scientific">Crocodylus porosus</name>
    <name type="common">Saltwater crocodile</name>
    <name type="synonym">Estuarine crocodile</name>
    <dbReference type="NCBI Taxonomy" id="8502"/>
</organismHost>
<evidence type="ECO:0000256" key="2">
    <source>
        <dbReference type="ARBA" id="ARBA00022844"/>
    </source>
</evidence>
<feature type="region of interest" description="Disordered" evidence="5">
    <location>
        <begin position="1"/>
        <end position="29"/>
    </location>
</feature>
<evidence type="ECO:0000256" key="5">
    <source>
        <dbReference type="SAM" id="MobiDB-lite"/>
    </source>
</evidence>
<dbReference type="Proteomes" id="UP000011300">
    <property type="component" value="Segment"/>
</dbReference>
<feature type="region of interest" description="Disordered" evidence="5">
    <location>
        <begin position="84"/>
        <end position="112"/>
    </location>
</feature>
<dbReference type="EMBL" id="DQ356948">
    <property type="protein sequence ID" value="ABJ09015.1"/>
    <property type="molecule type" value="Genomic_DNA"/>
</dbReference>
<accession>Q070C7</accession>
<dbReference type="GO" id="GO:0044423">
    <property type="term" value="C:virion component"/>
    <property type="evidence" value="ECO:0007669"/>
    <property type="project" value="UniProtKB-KW"/>
</dbReference>
<evidence type="ECO:0000313" key="7">
    <source>
        <dbReference type="Proteomes" id="UP000011300"/>
    </source>
</evidence>
<comment type="subcellular location">
    <subcellularLocation>
        <location evidence="1">Virion</location>
    </subcellularLocation>
</comment>
<sequence>MADSTDIASGSATNTLGLPAYNADSEDDGLSLRPETRFATVCQTPYTDLLPDHVHNRSTGFSCSVCMSLQEICAGGIRAGAKSSRSAQRRGAQAPQPSARRSGGGGGADDRDVSLDEISMAQDWNVRLRADGNAIIKYINNRKMRVEDFSIQDLMTAMKELGIYRTQKNELFELFNYIKGYINTANVSVKTTHPLMVVRNASSPMVEEQFRTLDRVYNTANYYHLMNVSRLQSQFFVDMASSSDILFDYGGCGKTSFVHPILVALFGTKLPALENTVVYGDTYSLLKQFRMRQKVKPENFLLLINRLTETSPILISGITDTLSTEIQRANIHMLIRKLIVQLRMGCFNCDEADAIENYLLKIIHPMTSQAMADEEQMLHSVLSIFGFRPALVSVPRVATGSFDYVLQAVPYIVVNPAKMITTVENPISINARSLYCLSYDSLSGRVMYTPQSMPYPNQAFAPGADVLPALQGVAFNRPYGSPVIVHGTLIYFVERRQNKGIISGECLGGFRSIISDKAVNVEQEMFINGILYRLRSAVCYKVSDALSGDRCDGNNLFLQGYYTIVFTEEGPWVYDPYSIYTKEGRESRLTRAMRNYFGREQGEVGEYMDWMKTEDAARVFEEKRAYMNSRQYSFYDEVISMPEAMSLVSKYACILTYSEDYDNYVAAKSISDIFV</sequence>
<evidence type="ECO:0000313" key="6">
    <source>
        <dbReference type="EMBL" id="ABJ09015.1"/>
    </source>
</evidence>